<protein>
    <submittedName>
        <fullName evidence="2">Uncharacterized membrane protein YbaN (DUF454 family)</fullName>
    </submittedName>
</protein>
<name>A0ABU0HCX6_9HYPH</name>
<dbReference type="EMBL" id="JAUSVO010000007">
    <property type="protein sequence ID" value="MDQ0440147.1"/>
    <property type="molecule type" value="Genomic_DNA"/>
</dbReference>
<feature type="transmembrane region" description="Helical" evidence="1">
    <location>
        <begin position="12"/>
        <end position="39"/>
    </location>
</feature>
<dbReference type="Pfam" id="PF04304">
    <property type="entry name" value="DUF454"/>
    <property type="match status" value="1"/>
</dbReference>
<sequence length="119" mass="12910">MPRLAYLTGGWLMVVLGIIGLFLPVMPTTIFLILAAWFFSKSSPRFEAWLLNHPLFGPPIRDWRKTGAIGAKAKIMAVTSMAAGYAIFWFVVDPSPLFALIVAAVLGASAAFVLTRPTA</sequence>
<gene>
    <name evidence="2" type="ORF">QO014_004560</name>
</gene>
<keyword evidence="1" id="KW-0812">Transmembrane</keyword>
<reference evidence="2 3" key="1">
    <citation type="submission" date="2023-07" db="EMBL/GenBank/DDBJ databases">
        <title>Genomic Encyclopedia of Type Strains, Phase IV (KMG-IV): sequencing the most valuable type-strain genomes for metagenomic binning, comparative biology and taxonomic classification.</title>
        <authorList>
            <person name="Goeker M."/>
        </authorList>
    </citation>
    <scope>NUCLEOTIDE SEQUENCE [LARGE SCALE GENOMIC DNA]</scope>
    <source>
        <strain evidence="2 3">B6-8</strain>
    </source>
</reference>
<comment type="caution">
    <text evidence="2">The sequence shown here is derived from an EMBL/GenBank/DDBJ whole genome shotgun (WGS) entry which is preliminary data.</text>
</comment>
<feature type="transmembrane region" description="Helical" evidence="1">
    <location>
        <begin position="73"/>
        <end position="91"/>
    </location>
</feature>
<dbReference type="Proteomes" id="UP001241603">
    <property type="component" value="Unassembled WGS sequence"/>
</dbReference>
<dbReference type="RefSeq" id="WP_266351022.1">
    <property type="nucleotide sequence ID" value="NZ_JAPKNG010000007.1"/>
</dbReference>
<dbReference type="InterPro" id="IPR007401">
    <property type="entry name" value="DUF454"/>
</dbReference>
<feature type="transmembrane region" description="Helical" evidence="1">
    <location>
        <begin position="97"/>
        <end position="115"/>
    </location>
</feature>
<dbReference type="PIRSF" id="PIRSF016789">
    <property type="entry name" value="DUF454"/>
    <property type="match status" value="1"/>
</dbReference>
<evidence type="ECO:0000313" key="2">
    <source>
        <dbReference type="EMBL" id="MDQ0440147.1"/>
    </source>
</evidence>
<dbReference type="PANTHER" id="PTHR35813:SF1">
    <property type="entry name" value="INNER MEMBRANE PROTEIN YBAN"/>
    <property type="match status" value="1"/>
</dbReference>
<accession>A0ABU0HCX6</accession>
<keyword evidence="1" id="KW-1133">Transmembrane helix</keyword>
<evidence type="ECO:0000256" key="1">
    <source>
        <dbReference type="SAM" id="Phobius"/>
    </source>
</evidence>
<organism evidence="2 3">
    <name type="scientific">Kaistia dalseonensis</name>
    <dbReference type="NCBI Taxonomy" id="410840"/>
    <lineage>
        <taxon>Bacteria</taxon>
        <taxon>Pseudomonadati</taxon>
        <taxon>Pseudomonadota</taxon>
        <taxon>Alphaproteobacteria</taxon>
        <taxon>Hyphomicrobiales</taxon>
        <taxon>Kaistiaceae</taxon>
        <taxon>Kaistia</taxon>
    </lineage>
</organism>
<proteinExistence type="predicted"/>
<keyword evidence="1" id="KW-0472">Membrane</keyword>
<evidence type="ECO:0000313" key="3">
    <source>
        <dbReference type="Proteomes" id="UP001241603"/>
    </source>
</evidence>
<dbReference type="PANTHER" id="PTHR35813">
    <property type="entry name" value="INNER MEMBRANE PROTEIN YBAN"/>
    <property type="match status" value="1"/>
</dbReference>
<keyword evidence="3" id="KW-1185">Reference proteome</keyword>